<proteinExistence type="predicted"/>
<organism evidence="2 3">
    <name type="scientific">Characodon lateralis</name>
    <dbReference type="NCBI Taxonomy" id="208331"/>
    <lineage>
        <taxon>Eukaryota</taxon>
        <taxon>Metazoa</taxon>
        <taxon>Chordata</taxon>
        <taxon>Craniata</taxon>
        <taxon>Vertebrata</taxon>
        <taxon>Euteleostomi</taxon>
        <taxon>Actinopterygii</taxon>
        <taxon>Neopterygii</taxon>
        <taxon>Teleostei</taxon>
        <taxon>Neoteleostei</taxon>
        <taxon>Acanthomorphata</taxon>
        <taxon>Ovalentaria</taxon>
        <taxon>Atherinomorphae</taxon>
        <taxon>Cyprinodontiformes</taxon>
        <taxon>Goodeidae</taxon>
        <taxon>Characodon</taxon>
    </lineage>
</organism>
<name>A0ABU7EHH2_9TELE</name>
<keyword evidence="3" id="KW-1185">Reference proteome</keyword>
<feature type="region of interest" description="Disordered" evidence="1">
    <location>
        <begin position="1"/>
        <end position="29"/>
    </location>
</feature>
<protein>
    <submittedName>
        <fullName evidence="2">Uncharacterized protein</fullName>
    </submittedName>
</protein>
<evidence type="ECO:0000313" key="2">
    <source>
        <dbReference type="EMBL" id="MED6286698.1"/>
    </source>
</evidence>
<sequence>MNKSRRQIGGDVWRDRRKKSLSTTGPEDIMSLQTSQPEYSMELQMMNNLNKFMDNSSFCGLLEFQSL</sequence>
<dbReference type="EMBL" id="JAHUTJ010057895">
    <property type="protein sequence ID" value="MED6286698.1"/>
    <property type="molecule type" value="Genomic_DNA"/>
</dbReference>
<evidence type="ECO:0000313" key="3">
    <source>
        <dbReference type="Proteomes" id="UP001352852"/>
    </source>
</evidence>
<dbReference type="Proteomes" id="UP001352852">
    <property type="component" value="Unassembled WGS sequence"/>
</dbReference>
<accession>A0ABU7EHH2</accession>
<evidence type="ECO:0000256" key="1">
    <source>
        <dbReference type="SAM" id="MobiDB-lite"/>
    </source>
</evidence>
<reference evidence="2 3" key="1">
    <citation type="submission" date="2021-06" db="EMBL/GenBank/DDBJ databases">
        <authorList>
            <person name="Palmer J.M."/>
        </authorList>
    </citation>
    <scope>NUCLEOTIDE SEQUENCE [LARGE SCALE GENOMIC DNA]</scope>
    <source>
        <strain evidence="2 3">CL_MEX2019</strain>
        <tissue evidence="2">Muscle</tissue>
    </source>
</reference>
<comment type="caution">
    <text evidence="2">The sequence shown here is derived from an EMBL/GenBank/DDBJ whole genome shotgun (WGS) entry which is preliminary data.</text>
</comment>
<gene>
    <name evidence="2" type="ORF">CHARACLAT_008713</name>
</gene>